<reference evidence="10 11" key="1">
    <citation type="submission" date="2019-03" db="EMBL/GenBank/DDBJ databases">
        <title>The complete genome sequence of Swingsia samuiensis NBRC107927(T).</title>
        <authorList>
            <person name="Chua K.-O."/>
            <person name="Chan K.-G."/>
            <person name="See-Too W.-S."/>
        </authorList>
    </citation>
    <scope>NUCLEOTIDE SEQUENCE [LARGE SCALE GENOMIC DNA]</scope>
    <source>
        <strain evidence="10 11">AH83</strain>
    </source>
</reference>
<evidence type="ECO:0000313" key="11">
    <source>
        <dbReference type="Proteomes" id="UP000316313"/>
    </source>
</evidence>
<gene>
    <name evidence="10" type="ORF">E3D00_10185</name>
</gene>
<keyword evidence="8" id="KW-0812">Transmembrane</keyword>
<dbReference type="Gene3D" id="3.30.450.20">
    <property type="entry name" value="PAS domain"/>
    <property type="match status" value="1"/>
</dbReference>
<dbReference type="PROSITE" id="PS50109">
    <property type="entry name" value="HIS_KIN"/>
    <property type="match status" value="1"/>
</dbReference>
<dbReference type="SUPFAM" id="SSF55874">
    <property type="entry name" value="ATPase domain of HSP90 chaperone/DNA topoisomerase II/histidine kinase"/>
    <property type="match status" value="1"/>
</dbReference>
<evidence type="ECO:0000256" key="5">
    <source>
        <dbReference type="ARBA" id="ARBA00022741"/>
    </source>
</evidence>
<evidence type="ECO:0000256" key="3">
    <source>
        <dbReference type="ARBA" id="ARBA00022553"/>
    </source>
</evidence>
<dbReference type="SMART" id="SM00387">
    <property type="entry name" value="HATPase_c"/>
    <property type="match status" value="1"/>
</dbReference>
<feature type="domain" description="Histidine kinase" evidence="9">
    <location>
        <begin position="369"/>
        <end position="570"/>
    </location>
</feature>
<dbReference type="AlphaFoldDB" id="A0A4Y6UMJ5"/>
<comment type="catalytic activity">
    <reaction evidence="1">
        <text>ATP + protein L-histidine = ADP + protein N-phospho-L-histidine.</text>
        <dbReference type="EC" id="2.7.13.3"/>
    </reaction>
</comment>
<protein>
    <recommendedName>
        <fullName evidence="2">histidine kinase</fullName>
        <ecNumber evidence="2">2.7.13.3</ecNumber>
    </recommendedName>
</protein>
<name>A0A4Y6UMJ5_9PROT</name>
<evidence type="ECO:0000256" key="7">
    <source>
        <dbReference type="ARBA" id="ARBA00022840"/>
    </source>
</evidence>
<proteinExistence type="predicted"/>
<dbReference type="EMBL" id="CP038141">
    <property type="protein sequence ID" value="QDH17898.1"/>
    <property type="molecule type" value="Genomic_DNA"/>
</dbReference>
<dbReference type="KEGG" id="ssam:E3D00_10185"/>
<dbReference type="GO" id="GO:0004673">
    <property type="term" value="F:protein histidine kinase activity"/>
    <property type="evidence" value="ECO:0007669"/>
    <property type="project" value="UniProtKB-EC"/>
</dbReference>
<keyword evidence="11" id="KW-1185">Reference proteome</keyword>
<dbReference type="PANTHER" id="PTHR41523">
    <property type="entry name" value="TWO-COMPONENT SYSTEM SENSOR PROTEIN"/>
    <property type="match status" value="1"/>
</dbReference>
<evidence type="ECO:0000259" key="9">
    <source>
        <dbReference type="PROSITE" id="PS50109"/>
    </source>
</evidence>
<keyword evidence="8" id="KW-0472">Membrane</keyword>
<dbReference type="EC" id="2.7.13.3" evidence="2"/>
<sequence>MLDTIGARVMALIVATTLPLAIIASLLAWHSYEANKDNSIFRAERNAQATLSEISNDIDRTHSVLDMLAGNNISTKNALHEFNLIQTLSQYRYCSLILTDKGGVPITVLPPPSIQDPKICQTKKINPFFIHNKNFYSNVGIEILEGEVGPLLRFVAPIINNNSVNGFIISTKNFVWQSNHIQSDYIHLYSNSYISKSNHYLITQNGDAFSFLPDHPEKVELPIQVKNRINLILKTHTQHDAFTIDDIAYVFQNAYGSINLLITTERTPAEKKALHIFVIRVGLIVLLLTLELIVVAWAARTFLVQPIERLALAVFNWKEGDTFISPQNRFIPLENQHLEKAFITATKRLSRHEKALEESARNQDLLIKEIHHRVKNNLQIVASLLNLQANRIRSQEAREEFHLVRDRVRALATLHRYLYSDKGLSGLNIHDFLEELSTLLLATYDMHTQTRIRLKLDVDHILIAPDQAVPIALIVTEVISNALRFAFPEKQSGYIRISLKQSELSNGEKNIEMILGDNGIGFRANDPDTNTRREGIGIQLIRGFSRQIDADLTINNQDGTWYIIKFQPSDPLPSAISLAQQTIQNAEKNIHSSL</sequence>
<evidence type="ECO:0000256" key="8">
    <source>
        <dbReference type="SAM" id="Phobius"/>
    </source>
</evidence>
<dbReference type="PANTHER" id="PTHR41523:SF8">
    <property type="entry name" value="ETHYLENE RESPONSE SENSOR PROTEIN"/>
    <property type="match status" value="1"/>
</dbReference>
<keyword evidence="5" id="KW-0547">Nucleotide-binding</keyword>
<dbReference type="Pfam" id="PF13581">
    <property type="entry name" value="HATPase_c_2"/>
    <property type="match status" value="1"/>
</dbReference>
<evidence type="ECO:0000256" key="4">
    <source>
        <dbReference type="ARBA" id="ARBA00022679"/>
    </source>
</evidence>
<keyword evidence="8" id="KW-1133">Transmembrane helix</keyword>
<dbReference type="InterPro" id="IPR005467">
    <property type="entry name" value="His_kinase_dom"/>
</dbReference>
<keyword evidence="7" id="KW-0067">ATP-binding</keyword>
<dbReference type="InterPro" id="IPR003594">
    <property type="entry name" value="HATPase_dom"/>
</dbReference>
<dbReference type="OrthoDB" id="9767435at2"/>
<keyword evidence="3" id="KW-0597">Phosphoprotein</keyword>
<dbReference type="CDD" id="cd16936">
    <property type="entry name" value="HATPase_RsbW-like"/>
    <property type="match status" value="1"/>
</dbReference>
<keyword evidence="6 10" id="KW-0418">Kinase</keyword>
<evidence type="ECO:0000256" key="1">
    <source>
        <dbReference type="ARBA" id="ARBA00000085"/>
    </source>
</evidence>
<dbReference type="InterPro" id="IPR036890">
    <property type="entry name" value="HATPase_C_sf"/>
</dbReference>
<evidence type="ECO:0000256" key="6">
    <source>
        <dbReference type="ARBA" id="ARBA00022777"/>
    </source>
</evidence>
<organism evidence="10 11">
    <name type="scientific">Swingsia samuiensis</name>
    <dbReference type="NCBI Taxonomy" id="1293412"/>
    <lineage>
        <taxon>Bacteria</taxon>
        <taxon>Pseudomonadati</taxon>
        <taxon>Pseudomonadota</taxon>
        <taxon>Alphaproteobacteria</taxon>
        <taxon>Acetobacterales</taxon>
        <taxon>Acetobacteraceae</taxon>
        <taxon>Swingsia</taxon>
    </lineage>
</organism>
<accession>A0A4Y6UMJ5</accession>
<feature type="transmembrane region" description="Helical" evidence="8">
    <location>
        <begin position="6"/>
        <end position="29"/>
    </location>
</feature>
<keyword evidence="4" id="KW-0808">Transferase</keyword>
<dbReference type="Pfam" id="PF07568">
    <property type="entry name" value="HisKA_2"/>
    <property type="match status" value="1"/>
</dbReference>
<evidence type="ECO:0000313" key="10">
    <source>
        <dbReference type="EMBL" id="QDH17898.1"/>
    </source>
</evidence>
<feature type="transmembrane region" description="Helical" evidence="8">
    <location>
        <begin position="277"/>
        <end position="299"/>
    </location>
</feature>
<dbReference type="Proteomes" id="UP000316313">
    <property type="component" value="Chromosome"/>
</dbReference>
<dbReference type="Gene3D" id="3.30.565.10">
    <property type="entry name" value="Histidine kinase-like ATPase, C-terminal domain"/>
    <property type="match status" value="1"/>
</dbReference>
<dbReference type="GO" id="GO:0005524">
    <property type="term" value="F:ATP binding"/>
    <property type="evidence" value="ECO:0007669"/>
    <property type="project" value="UniProtKB-KW"/>
</dbReference>
<evidence type="ECO:0000256" key="2">
    <source>
        <dbReference type="ARBA" id="ARBA00012438"/>
    </source>
</evidence>
<dbReference type="InterPro" id="IPR011495">
    <property type="entry name" value="Sig_transdc_His_kin_sub2_dim/P"/>
</dbReference>